<sequence length="469" mass="51158">MFRDLQERMLRLSIQASHKKMMNLDRTTLSELLDDINSLQGEVLSIDAHSTIAQAMKQLADHSMLSAPVVVYQEASKDKDQQTSNAKLEINFPNCSYTPIGFVDVRGLLGVYITNAMQELSKAGQICDLAHMDEPLYRAATRVGNMKVVNALGGDGGMLRVKKKTGELDLTIREVVQNSFLSMLGDVVYHRLAITDHKGRLQHVLSQSDIVSFLYKHPECIGDVVHSTVAIEDFGTRDVFVILESSPTIIAFATLHKNKRSAAGVVSAENKLIGCLSTSDLRGLTPIQFSQLSITVGEFLHYRGRKEALRHIPLTYGAGGAHPAPYKSKSKLSLFHKGKRASIKEGEAAAANGLTPVTEDEGGAGATSPTTTSPPSTSRGSRPSRRSDVEQGFCRAPVCCQASNTVLEVLKALVEYKVHRVYVLDEELQPLRVITLTDVLRMVTKVPVKVAASKSSSKSSSKSRSRAQV</sequence>
<feature type="compositionally biased region" description="Low complexity" evidence="4">
    <location>
        <begin position="366"/>
        <end position="381"/>
    </location>
</feature>
<organism evidence="6">
    <name type="scientific">Pyramimonas obovata</name>
    <dbReference type="NCBI Taxonomy" id="1411642"/>
    <lineage>
        <taxon>Eukaryota</taxon>
        <taxon>Viridiplantae</taxon>
        <taxon>Chlorophyta</taxon>
        <taxon>Pyramimonadophyceae</taxon>
        <taxon>Pyramimonadales</taxon>
        <taxon>Pyramimonadaceae</taxon>
        <taxon>Pyramimonas</taxon>
        <taxon>Pyramimonas incertae sedis</taxon>
    </lineage>
</organism>
<feature type="domain" description="CBS" evidence="5">
    <location>
        <begin position="393"/>
        <end position="450"/>
    </location>
</feature>
<evidence type="ECO:0000256" key="1">
    <source>
        <dbReference type="ARBA" id="ARBA00022737"/>
    </source>
</evidence>
<dbReference type="PANTHER" id="PTHR13780:SF128">
    <property type="entry name" value="CBS DOMAIN-CONTAINING PROTEIN"/>
    <property type="match status" value="1"/>
</dbReference>
<evidence type="ECO:0000256" key="3">
    <source>
        <dbReference type="PROSITE-ProRule" id="PRU00703"/>
    </source>
</evidence>
<evidence type="ECO:0000256" key="4">
    <source>
        <dbReference type="SAM" id="MobiDB-lite"/>
    </source>
</evidence>
<keyword evidence="1" id="KW-0677">Repeat</keyword>
<keyword evidence="2 3" id="KW-0129">CBS domain</keyword>
<evidence type="ECO:0000256" key="2">
    <source>
        <dbReference type="ARBA" id="ARBA00023122"/>
    </source>
</evidence>
<gene>
    <name evidence="6" type="ORF">POBO1169_LOCUS642</name>
</gene>
<reference evidence="6" key="1">
    <citation type="submission" date="2021-01" db="EMBL/GenBank/DDBJ databases">
        <authorList>
            <person name="Corre E."/>
            <person name="Pelletier E."/>
            <person name="Niang G."/>
            <person name="Scheremetjew M."/>
            <person name="Finn R."/>
            <person name="Kale V."/>
            <person name="Holt S."/>
            <person name="Cochrane G."/>
            <person name="Meng A."/>
            <person name="Brown T."/>
            <person name="Cohen L."/>
        </authorList>
    </citation>
    <scope>NUCLEOTIDE SEQUENCE</scope>
    <source>
        <strain evidence="6">CCMP722</strain>
    </source>
</reference>
<accession>A0A7S0MQR7</accession>
<dbReference type="PROSITE" id="PS51371">
    <property type="entry name" value="CBS"/>
    <property type="match status" value="1"/>
</dbReference>
<dbReference type="SMART" id="SM00116">
    <property type="entry name" value="CBS"/>
    <property type="match status" value="3"/>
</dbReference>
<proteinExistence type="predicted"/>
<dbReference type="SUPFAM" id="SSF54631">
    <property type="entry name" value="CBS-domain pair"/>
    <property type="match status" value="2"/>
</dbReference>
<dbReference type="InterPro" id="IPR050511">
    <property type="entry name" value="AMPK_gamma/SDS23_families"/>
</dbReference>
<dbReference type="Gene3D" id="3.10.580.10">
    <property type="entry name" value="CBS-domain"/>
    <property type="match status" value="3"/>
</dbReference>
<feature type="region of interest" description="Disordered" evidence="4">
    <location>
        <begin position="347"/>
        <end position="388"/>
    </location>
</feature>
<evidence type="ECO:0000259" key="5">
    <source>
        <dbReference type="PROSITE" id="PS51371"/>
    </source>
</evidence>
<feature type="region of interest" description="Disordered" evidence="4">
    <location>
        <begin position="450"/>
        <end position="469"/>
    </location>
</feature>
<dbReference type="InterPro" id="IPR000644">
    <property type="entry name" value="CBS_dom"/>
</dbReference>
<evidence type="ECO:0000313" key="6">
    <source>
        <dbReference type="EMBL" id="CAD8648597.1"/>
    </source>
</evidence>
<dbReference type="Pfam" id="PF00571">
    <property type="entry name" value="CBS"/>
    <property type="match status" value="1"/>
</dbReference>
<protein>
    <recommendedName>
        <fullName evidence="5">CBS domain-containing protein</fullName>
    </recommendedName>
</protein>
<name>A0A7S0MQR7_9CHLO</name>
<feature type="compositionally biased region" description="Low complexity" evidence="4">
    <location>
        <begin position="451"/>
        <end position="460"/>
    </location>
</feature>
<dbReference type="EMBL" id="HBFA01001341">
    <property type="protein sequence ID" value="CAD8648597.1"/>
    <property type="molecule type" value="Transcribed_RNA"/>
</dbReference>
<dbReference type="InterPro" id="IPR046342">
    <property type="entry name" value="CBS_dom_sf"/>
</dbReference>
<dbReference type="AlphaFoldDB" id="A0A7S0MQR7"/>
<dbReference type="PANTHER" id="PTHR13780">
    <property type="entry name" value="AMP-ACTIVATED PROTEIN KINASE, GAMMA REGULATORY SUBUNIT"/>
    <property type="match status" value="1"/>
</dbReference>